<dbReference type="InterPro" id="IPR001853">
    <property type="entry name" value="DSBA-like_thioredoxin_dom"/>
</dbReference>
<dbReference type="GO" id="GO:0005777">
    <property type="term" value="C:peroxisome"/>
    <property type="evidence" value="ECO:0007669"/>
    <property type="project" value="TreeGrafter"/>
</dbReference>
<dbReference type="Gene3D" id="3.40.30.10">
    <property type="entry name" value="Glutaredoxin"/>
    <property type="match status" value="2"/>
</dbReference>
<dbReference type="GO" id="GO:0005739">
    <property type="term" value="C:mitochondrion"/>
    <property type="evidence" value="ECO:0007669"/>
    <property type="project" value="TreeGrafter"/>
</dbReference>
<evidence type="ECO:0000313" key="3">
    <source>
        <dbReference type="Proteomes" id="UP000033647"/>
    </source>
</evidence>
<dbReference type="Pfam" id="PF01323">
    <property type="entry name" value="DSBA"/>
    <property type="match status" value="2"/>
</dbReference>
<accession>A0A0F4G6I8</accession>
<dbReference type="SUPFAM" id="SSF52833">
    <property type="entry name" value="Thioredoxin-like"/>
    <property type="match status" value="2"/>
</dbReference>
<dbReference type="GO" id="GO:0006749">
    <property type="term" value="P:glutathione metabolic process"/>
    <property type="evidence" value="ECO:0007669"/>
    <property type="project" value="TreeGrafter"/>
</dbReference>
<dbReference type="OrthoDB" id="4664297at2759"/>
<proteinExistence type="predicted"/>
<protein>
    <submittedName>
        <fullName evidence="2">DSBA oxidoreductase like protein</fullName>
    </submittedName>
</protein>
<dbReference type="InterPro" id="IPR051924">
    <property type="entry name" value="GST_Kappa/NadH"/>
</dbReference>
<dbReference type="PANTHER" id="PTHR42943">
    <property type="entry name" value="GLUTATHIONE S-TRANSFERASE KAPPA"/>
    <property type="match status" value="1"/>
</dbReference>
<reference evidence="2 3" key="1">
    <citation type="submission" date="2015-03" db="EMBL/GenBank/DDBJ databases">
        <title>RNA-seq based gene annotation and comparative genomics of four Zymoseptoria species reveal species-specific pathogenicity related genes and transposable element activity.</title>
        <authorList>
            <person name="Grandaubert J."/>
            <person name="Bhattacharyya A."/>
            <person name="Stukenbrock E.H."/>
        </authorList>
    </citation>
    <scope>NUCLEOTIDE SEQUENCE [LARGE SCALE GENOMIC DNA]</scope>
    <source>
        <strain evidence="2 3">Zb18110</strain>
    </source>
</reference>
<comment type="caution">
    <text evidence="2">The sequence shown here is derived from an EMBL/GenBank/DDBJ whole genome shotgun (WGS) entry which is preliminary data.</text>
</comment>
<evidence type="ECO:0000313" key="2">
    <source>
        <dbReference type="EMBL" id="KJX92963.1"/>
    </source>
</evidence>
<dbReference type="STRING" id="1047168.A0A0F4G6I8"/>
<name>A0A0F4G6I8_9PEZI</name>
<dbReference type="GO" id="GO:0004364">
    <property type="term" value="F:glutathione transferase activity"/>
    <property type="evidence" value="ECO:0007669"/>
    <property type="project" value="TreeGrafter"/>
</dbReference>
<dbReference type="AlphaFoldDB" id="A0A0F4G6I8"/>
<sequence>MASRSQGRIIEFHYDISCPFAYIASTKIEALSIRTGARIIWRPVLLGAIYRATSAPQGAGGSASDVFNVTKKEVSNAAFQRTIKRHGIPHRQPPRHPMKTTAALRLLYFVDQADRPALTHALFRAYWVEGKEIGEKATLIEAVRSAGVGEAERIVEAVESGSFEGQRERKLLEGATNDAVQRGSPGVPGFWIPEQKRLYWGQDRMHLVEAAIQALNEGHNPFEISKISKPLQSLLSRAKRAAIPEGKEVKVEFWYDFSSPWAFLGWTQLARLQRQFGSRLQIDMKPFLLGILFREIGAPNTPSAAISEQKRNYMNQDHKDWYRWWNAVNAQTGNHDKNIDFYWADNFPIRTPTLLRVALVEPRLTTTFYRACWEQNLDMSDDNVVAKVIDQAGFDGKTLIAKSNEAEYKSELRARTKEAKDAGMCGVPTYRVYRRKEGQGEEAWTQTGGQVWGQDELAVVEDLIAGWDGDSVATVDEGGSRSGSSRL</sequence>
<dbReference type="EMBL" id="LAFY01004443">
    <property type="protein sequence ID" value="KJX92963.1"/>
    <property type="molecule type" value="Genomic_DNA"/>
</dbReference>
<feature type="domain" description="DSBA-like thioredoxin" evidence="1">
    <location>
        <begin position="10"/>
        <end position="213"/>
    </location>
</feature>
<organism evidence="2 3">
    <name type="scientific">Zymoseptoria brevis</name>
    <dbReference type="NCBI Taxonomy" id="1047168"/>
    <lineage>
        <taxon>Eukaryota</taxon>
        <taxon>Fungi</taxon>
        <taxon>Dikarya</taxon>
        <taxon>Ascomycota</taxon>
        <taxon>Pezizomycotina</taxon>
        <taxon>Dothideomycetes</taxon>
        <taxon>Dothideomycetidae</taxon>
        <taxon>Mycosphaerellales</taxon>
        <taxon>Mycosphaerellaceae</taxon>
        <taxon>Zymoseptoria</taxon>
    </lineage>
</organism>
<gene>
    <name evidence="2" type="ORF">TI39_contig4484g00002</name>
</gene>
<dbReference type="PANTHER" id="PTHR42943:SF2">
    <property type="entry name" value="GLUTATHIONE S-TRANSFERASE KAPPA 1"/>
    <property type="match status" value="1"/>
</dbReference>
<keyword evidence="3" id="KW-1185">Reference proteome</keyword>
<dbReference type="GO" id="GO:0004602">
    <property type="term" value="F:glutathione peroxidase activity"/>
    <property type="evidence" value="ECO:0007669"/>
    <property type="project" value="TreeGrafter"/>
</dbReference>
<evidence type="ECO:0000259" key="1">
    <source>
        <dbReference type="Pfam" id="PF01323"/>
    </source>
</evidence>
<dbReference type="Proteomes" id="UP000033647">
    <property type="component" value="Unassembled WGS sequence"/>
</dbReference>
<dbReference type="InterPro" id="IPR036249">
    <property type="entry name" value="Thioredoxin-like_sf"/>
</dbReference>
<feature type="domain" description="DSBA-like thioredoxin" evidence="1">
    <location>
        <begin position="251"/>
        <end position="464"/>
    </location>
</feature>